<dbReference type="PANTHER" id="PTHR33121">
    <property type="entry name" value="CYCLIC DI-GMP PHOSPHODIESTERASE PDEF"/>
    <property type="match status" value="1"/>
</dbReference>
<evidence type="ECO:0008006" key="5">
    <source>
        <dbReference type="Google" id="ProtNLM"/>
    </source>
</evidence>
<dbReference type="SMART" id="SM00267">
    <property type="entry name" value="GGDEF"/>
    <property type="match status" value="1"/>
</dbReference>
<dbReference type="InterPro" id="IPR050706">
    <property type="entry name" value="Cyclic-di-GMP_PDE-like"/>
</dbReference>
<evidence type="ECO:0000313" key="4">
    <source>
        <dbReference type="Proteomes" id="UP001143480"/>
    </source>
</evidence>
<dbReference type="AlphaFoldDB" id="A0A9W6KQL3"/>
<dbReference type="Gene3D" id="3.30.70.270">
    <property type="match status" value="1"/>
</dbReference>
<dbReference type="InterPro" id="IPR043128">
    <property type="entry name" value="Rev_trsase/Diguanyl_cyclase"/>
</dbReference>
<dbReference type="PANTHER" id="PTHR33121:SF70">
    <property type="entry name" value="SIGNALING PROTEIN YKOW"/>
    <property type="match status" value="1"/>
</dbReference>
<dbReference type="InterPro" id="IPR001633">
    <property type="entry name" value="EAL_dom"/>
</dbReference>
<dbReference type="EMBL" id="BSFP01000058">
    <property type="protein sequence ID" value="GLL05452.1"/>
    <property type="molecule type" value="Genomic_DNA"/>
</dbReference>
<dbReference type="InterPro" id="IPR029787">
    <property type="entry name" value="Nucleotide_cyclase"/>
</dbReference>
<dbReference type="InterPro" id="IPR035919">
    <property type="entry name" value="EAL_sf"/>
</dbReference>
<dbReference type="SMART" id="SM00052">
    <property type="entry name" value="EAL"/>
    <property type="match status" value="1"/>
</dbReference>
<dbReference type="Gene3D" id="3.20.20.450">
    <property type="entry name" value="EAL domain"/>
    <property type="match status" value="1"/>
</dbReference>
<feature type="domain" description="EAL" evidence="1">
    <location>
        <begin position="284"/>
        <end position="531"/>
    </location>
</feature>
<dbReference type="Pfam" id="PF00990">
    <property type="entry name" value="GGDEF"/>
    <property type="match status" value="1"/>
</dbReference>
<dbReference type="Proteomes" id="UP001143480">
    <property type="component" value="Unassembled WGS sequence"/>
</dbReference>
<dbReference type="PROSITE" id="PS50887">
    <property type="entry name" value="GGDEF"/>
    <property type="match status" value="1"/>
</dbReference>
<reference evidence="3" key="2">
    <citation type="submission" date="2023-01" db="EMBL/GenBank/DDBJ databases">
        <authorList>
            <person name="Sun Q."/>
            <person name="Evtushenko L."/>
        </authorList>
    </citation>
    <scope>NUCLEOTIDE SEQUENCE</scope>
    <source>
        <strain evidence="3">VKM Ac-1321</strain>
    </source>
</reference>
<dbReference type="CDD" id="cd01949">
    <property type="entry name" value="GGDEF"/>
    <property type="match status" value="1"/>
</dbReference>
<feature type="domain" description="GGDEF" evidence="2">
    <location>
        <begin position="140"/>
        <end position="275"/>
    </location>
</feature>
<organism evidence="3 4">
    <name type="scientific">Dactylosporangium matsuzakiense</name>
    <dbReference type="NCBI Taxonomy" id="53360"/>
    <lineage>
        <taxon>Bacteria</taxon>
        <taxon>Bacillati</taxon>
        <taxon>Actinomycetota</taxon>
        <taxon>Actinomycetes</taxon>
        <taxon>Micromonosporales</taxon>
        <taxon>Micromonosporaceae</taxon>
        <taxon>Dactylosporangium</taxon>
    </lineage>
</organism>
<gene>
    <name evidence="3" type="ORF">GCM10017581_071990</name>
</gene>
<reference evidence="3" key="1">
    <citation type="journal article" date="2014" name="Int. J. Syst. Evol. Microbiol.">
        <title>Complete genome sequence of Corynebacterium casei LMG S-19264T (=DSM 44701T), isolated from a smear-ripened cheese.</title>
        <authorList>
            <consortium name="US DOE Joint Genome Institute (JGI-PGF)"/>
            <person name="Walter F."/>
            <person name="Albersmeier A."/>
            <person name="Kalinowski J."/>
            <person name="Ruckert C."/>
        </authorList>
    </citation>
    <scope>NUCLEOTIDE SEQUENCE</scope>
    <source>
        <strain evidence="3">VKM Ac-1321</strain>
    </source>
</reference>
<dbReference type="Pfam" id="PF00563">
    <property type="entry name" value="EAL"/>
    <property type="match status" value="1"/>
</dbReference>
<evidence type="ECO:0000259" key="1">
    <source>
        <dbReference type="PROSITE" id="PS50883"/>
    </source>
</evidence>
<dbReference type="SUPFAM" id="SSF55073">
    <property type="entry name" value="Nucleotide cyclase"/>
    <property type="match status" value="1"/>
</dbReference>
<evidence type="ECO:0000313" key="3">
    <source>
        <dbReference type="EMBL" id="GLL05452.1"/>
    </source>
</evidence>
<keyword evidence="4" id="KW-1185">Reference proteome</keyword>
<dbReference type="NCBIfam" id="TIGR00254">
    <property type="entry name" value="GGDEF"/>
    <property type="match status" value="1"/>
</dbReference>
<sequence length="531" mass="56581">MLRLSRDEISALLAGFVSRLSAALHAEPFVADAGRAIGADLVGSGIATPELLGATTTLIGKYLLSKPHLDELLGAFVAGYTGALVDQTVAAQEALRRAELADRRRDAAGGLLRNHLTRLPNRRALLQRLGAVLDERVPPARLGLCLINLDRFRTVNDSLGYRSGDQVLLTVAHRLERLAGRGGHFPAHLGIDTFVLLLEDTTGPDEVTKAAEQALAAIAQTFPINNGYTLPIGASIGVVERATTGADPAALLGAAEQALAWAKRESRGHWTVFDPDRAAAENARHALSAQLPDALTRDEFVVHFQPLADLATGRSIGAEALVRWQHPQLGLVMPGRFIDLAEHTGLIVPLGELVLRRACAEAAGWPGDLLVSVNVADAQLRRPGLPAMIRAILDETGLPAARLQLEVTENVLLDPAELGTLDEIARMGVRIALDDFGTGNCRLAEISNLPVHNLKIAACFIDFLRAGPAAAGPDRTVLTAMINLGHDLGLTVTAEGIETAVQREQLLAVGCDTGQGYHLGRPAERFPNERC</sequence>
<dbReference type="InterPro" id="IPR000160">
    <property type="entry name" value="GGDEF_dom"/>
</dbReference>
<evidence type="ECO:0000259" key="2">
    <source>
        <dbReference type="PROSITE" id="PS50887"/>
    </source>
</evidence>
<comment type="caution">
    <text evidence="3">The sequence shown here is derived from an EMBL/GenBank/DDBJ whole genome shotgun (WGS) entry which is preliminary data.</text>
</comment>
<dbReference type="PROSITE" id="PS50883">
    <property type="entry name" value="EAL"/>
    <property type="match status" value="1"/>
</dbReference>
<protein>
    <recommendedName>
        <fullName evidence="5">Diguanylate cyclase/phosphodiesterase</fullName>
    </recommendedName>
</protein>
<dbReference type="SUPFAM" id="SSF141868">
    <property type="entry name" value="EAL domain-like"/>
    <property type="match status" value="1"/>
</dbReference>
<dbReference type="GO" id="GO:0071111">
    <property type="term" value="F:cyclic-guanylate-specific phosphodiesterase activity"/>
    <property type="evidence" value="ECO:0007669"/>
    <property type="project" value="InterPro"/>
</dbReference>
<accession>A0A9W6KQL3</accession>
<proteinExistence type="predicted"/>
<dbReference type="CDD" id="cd01948">
    <property type="entry name" value="EAL"/>
    <property type="match status" value="1"/>
</dbReference>
<name>A0A9W6KQL3_9ACTN</name>